<dbReference type="Pfam" id="PF02690">
    <property type="entry name" value="Na_Pi_cotrans"/>
    <property type="match status" value="2"/>
</dbReference>
<dbReference type="PANTHER" id="PTHR10010">
    <property type="entry name" value="SOLUTE CARRIER FAMILY 34 SODIUM PHOSPHATE , MEMBER 2-RELATED"/>
    <property type="match status" value="1"/>
</dbReference>
<dbReference type="Pfam" id="PF01895">
    <property type="entry name" value="PhoU"/>
    <property type="match status" value="2"/>
</dbReference>
<feature type="transmembrane region" description="Helical" evidence="6">
    <location>
        <begin position="87"/>
        <end position="108"/>
    </location>
</feature>
<evidence type="ECO:0000313" key="8">
    <source>
        <dbReference type="EMBL" id="MBC8573788.1"/>
    </source>
</evidence>
<evidence type="ECO:0000256" key="6">
    <source>
        <dbReference type="SAM" id="Phobius"/>
    </source>
</evidence>
<evidence type="ECO:0000256" key="4">
    <source>
        <dbReference type="ARBA" id="ARBA00022989"/>
    </source>
</evidence>
<keyword evidence="2" id="KW-1003">Cell membrane</keyword>
<feature type="transmembrane region" description="Helical" evidence="6">
    <location>
        <begin position="50"/>
        <end position="81"/>
    </location>
</feature>
<keyword evidence="9" id="KW-1185">Reference proteome</keyword>
<keyword evidence="3 6" id="KW-0812">Transmembrane</keyword>
<sequence length="560" mass="60199">MSINDVSNLFMFIGGLGMFLYGMHAMSGGIQKSAGSKMQELLGILTNNRLVAVLVGAGLTAIIQSSGATTVMVLGFVNAGIMSLPQAVGVIMGANIGTCITAWIVSLGQLGDSFKAISPSLYAPLILGIGVFITVFSKSSKKKTIAEILIGLGLLFIGLDYMGSAAKSYMDSPIITNAFMAVGNNPILGIAVGLIVTVIMQSSSASVGVLQTLAATSGAVTTSAAVFICLGADIGSCMPAVLSSIGAQRNAKRVAAIHLIFNVIGAIVLGTAGFILFRIMPGFAHAPIDSVGISIFHTGAKIVDVIIQFPFAMGLVKLSGLVVRETEADRIAEENDEKATLRHLDRRILKSPDFAVENAIKEVVHMGEITNENLKDACQAVMSYDKTLIDKVLSTEKTINKMEELITEYLVEIENLSLTEKQHELIKNLFYSVSDIERVGDHVENIAELVNVEEPERRIVFTEEAERELSEMMSLVKDSFTCAVHAIETSNIDQAVLVGKYEERVDDMEDELRDQHIDRMAKQLCKPVSGVAFLDILTNLERISDHAYNLAGYVISENEG</sequence>
<dbReference type="InterPro" id="IPR038078">
    <property type="entry name" value="PhoU-like_sf"/>
</dbReference>
<dbReference type="RefSeq" id="WP_249309083.1">
    <property type="nucleotide sequence ID" value="NZ_JACRSZ010000012.1"/>
</dbReference>
<evidence type="ECO:0000313" key="9">
    <source>
        <dbReference type="Proteomes" id="UP000657421"/>
    </source>
</evidence>
<dbReference type="InterPro" id="IPR003841">
    <property type="entry name" value="Na/Pi_transpt"/>
</dbReference>
<comment type="caution">
    <text evidence="8">The sequence shown here is derived from an EMBL/GenBank/DDBJ whole genome shotgun (WGS) entry which is preliminary data.</text>
</comment>
<evidence type="ECO:0000256" key="3">
    <source>
        <dbReference type="ARBA" id="ARBA00022692"/>
    </source>
</evidence>
<feature type="transmembrane region" description="Helical" evidence="6">
    <location>
        <begin position="220"/>
        <end position="242"/>
    </location>
</feature>
<feature type="transmembrane region" description="Helical" evidence="6">
    <location>
        <begin position="144"/>
        <end position="162"/>
    </location>
</feature>
<feature type="domain" description="PhoU" evidence="7">
    <location>
        <begin position="364"/>
        <end position="450"/>
    </location>
</feature>
<feature type="transmembrane region" description="Helical" evidence="6">
    <location>
        <begin position="120"/>
        <end position="138"/>
    </location>
</feature>
<feature type="transmembrane region" description="Helical" evidence="6">
    <location>
        <begin position="6"/>
        <end position="30"/>
    </location>
</feature>
<feature type="domain" description="PhoU" evidence="7">
    <location>
        <begin position="469"/>
        <end position="553"/>
    </location>
</feature>
<dbReference type="InterPro" id="IPR026022">
    <property type="entry name" value="PhoU_dom"/>
</dbReference>
<protein>
    <submittedName>
        <fullName evidence="8">Na/Pi cotransporter family protein</fullName>
    </submittedName>
</protein>
<gene>
    <name evidence="8" type="ORF">H8716_11940</name>
</gene>
<proteinExistence type="predicted"/>
<organism evidence="8 9">
    <name type="scientific">Jingyaoa shaoxingensis</name>
    <dbReference type="NCBI Taxonomy" id="2763671"/>
    <lineage>
        <taxon>Bacteria</taxon>
        <taxon>Bacillati</taxon>
        <taxon>Bacillota</taxon>
        <taxon>Clostridia</taxon>
        <taxon>Lachnospirales</taxon>
        <taxon>Lachnospiraceae</taxon>
        <taxon>Jingyaoa</taxon>
    </lineage>
</organism>
<dbReference type="Proteomes" id="UP000657421">
    <property type="component" value="Unassembled WGS sequence"/>
</dbReference>
<feature type="transmembrane region" description="Helical" evidence="6">
    <location>
        <begin position="174"/>
        <end position="200"/>
    </location>
</feature>
<dbReference type="Gene3D" id="1.20.58.220">
    <property type="entry name" value="Phosphate transport system protein phou homolog 2, domain 2"/>
    <property type="match status" value="1"/>
</dbReference>
<comment type="subcellular location">
    <subcellularLocation>
        <location evidence="1">Cell membrane</location>
        <topology evidence="1">Multi-pass membrane protein</topology>
    </subcellularLocation>
</comment>
<accession>A0ABR7NBL4</accession>
<dbReference type="NCBIfam" id="NF037997">
    <property type="entry name" value="Na_Pi_symport"/>
    <property type="match status" value="1"/>
</dbReference>
<evidence type="ECO:0000259" key="7">
    <source>
        <dbReference type="Pfam" id="PF01895"/>
    </source>
</evidence>
<keyword evidence="5 6" id="KW-0472">Membrane</keyword>
<name>A0ABR7NBL4_9FIRM</name>
<keyword evidence="4 6" id="KW-1133">Transmembrane helix</keyword>
<feature type="transmembrane region" description="Helical" evidence="6">
    <location>
        <begin position="254"/>
        <end position="277"/>
    </location>
</feature>
<evidence type="ECO:0000256" key="2">
    <source>
        <dbReference type="ARBA" id="ARBA00022475"/>
    </source>
</evidence>
<evidence type="ECO:0000256" key="1">
    <source>
        <dbReference type="ARBA" id="ARBA00004651"/>
    </source>
</evidence>
<dbReference type="SUPFAM" id="SSF109755">
    <property type="entry name" value="PhoU-like"/>
    <property type="match status" value="1"/>
</dbReference>
<evidence type="ECO:0000256" key="5">
    <source>
        <dbReference type="ARBA" id="ARBA00023136"/>
    </source>
</evidence>
<dbReference type="EMBL" id="JACRSZ010000012">
    <property type="protein sequence ID" value="MBC8573788.1"/>
    <property type="molecule type" value="Genomic_DNA"/>
</dbReference>
<dbReference type="PANTHER" id="PTHR10010:SF46">
    <property type="entry name" value="SODIUM-DEPENDENT PHOSPHATE TRANSPORT PROTEIN 2B"/>
    <property type="match status" value="1"/>
</dbReference>
<reference evidence="8 9" key="1">
    <citation type="submission" date="2020-08" db="EMBL/GenBank/DDBJ databases">
        <title>Genome public.</title>
        <authorList>
            <person name="Liu C."/>
            <person name="Sun Q."/>
        </authorList>
    </citation>
    <scope>NUCLEOTIDE SEQUENCE [LARGE SCALE GENOMIC DNA]</scope>
    <source>
        <strain evidence="8 9">NSJ-46</strain>
    </source>
</reference>